<gene>
    <name evidence="4" type="primary">istB</name>
    <name evidence="4" type="ORF">KKJ01_13705</name>
</gene>
<evidence type="ECO:0000313" key="5">
    <source>
        <dbReference type="Proteomes" id="UP001222434"/>
    </source>
</evidence>
<dbReference type="CDD" id="cd00009">
    <property type="entry name" value="AAA"/>
    <property type="match status" value="1"/>
</dbReference>
<dbReference type="InterPro" id="IPR047661">
    <property type="entry name" value="IstB"/>
</dbReference>
<reference evidence="4" key="1">
    <citation type="submission" date="2021-08" db="EMBL/GenBank/DDBJ databases">
        <authorList>
            <person name="Papudeshi B."/>
            <person name="Bashey-Visser F."/>
        </authorList>
    </citation>
    <scope>NUCLEOTIDE SEQUENCE</scope>
    <source>
        <strain evidence="4">MC_266_E_2016</strain>
    </source>
</reference>
<comment type="caution">
    <text evidence="4">The sequence shown here is derived from an EMBL/GenBank/DDBJ whole genome shotgun (WGS) entry which is preliminary data.</text>
</comment>
<name>A0AAJ1J8V6_XENBV</name>
<evidence type="ECO:0000259" key="3">
    <source>
        <dbReference type="Pfam" id="PF01695"/>
    </source>
</evidence>
<proteinExistence type="predicted"/>
<dbReference type="InterPro" id="IPR027417">
    <property type="entry name" value="P-loop_NTPase"/>
</dbReference>
<dbReference type="PANTHER" id="PTHR30050">
    <property type="entry name" value="CHROMOSOMAL REPLICATION INITIATOR PROTEIN DNAA"/>
    <property type="match status" value="1"/>
</dbReference>
<dbReference type="Gene3D" id="3.40.50.300">
    <property type="entry name" value="P-loop containing nucleotide triphosphate hydrolases"/>
    <property type="match status" value="1"/>
</dbReference>
<organism evidence="4 5">
    <name type="scientific">Xenorhabdus bovienii</name>
    <name type="common">Xenorhabdus nematophila subsp. bovienii</name>
    <dbReference type="NCBI Taxonomy" id="40576"/>
    <lineage>
        <taxon>Bacteria</taxon>
        <taxon>Pseudomonadati</taxon>
        <taxon>Pseudomonadota</taxon>
        <taxon>Gammaproteobacteria</taxon>
        <taxon>Enterobacterales</taxon>
        <taxon>Morganellaceae</taxon>
        <taxon>Xenorhabdus</taxon>
    </lineage>
</organism>
<reference evidence="4" key="2">
    <citation type="journal article" date="2022" name="J. Evol. Biol.">
        <title>Pre- and post-association barriers to host switching in sympatric mutualists.</title>
        <authorList>
            <person name="Dinges Z.M."/>
            <person name="Phillips R.K."/>
            <person name="Lively C.M."/>
            <person name="Bashey F."/>
        </authorList>
    </citation>
    <scope>NUCLEOTIDE SEQUENCE</scope>
    <source>
        <strain evidence="4">MC_266_E_2016</strain>
    </source>
</reference>
<dbReference type="AlphaFoldDB" id="A0AAJ1J8V6"/>
<dbReference type="GO" id="GO:0006260">
    <property type="term" value="P:DNA replication"/>
    <property type="evidence" value="ECO:0007669"/>
    <property type="project" value="TreeGrafter"/>
</dbReference>
<protein>
    <submittedName>
        <fullName evidence="4">IS21-like element helper ATPase IstB</fullName>
    </submittedName>
</protein>
<dbReference type="SUPFAM" id="SSF52540">
    <property type="entry name" value="P-loop containing nucleoside triphosphate hydrolases"/>
    <property type="match status" value="1"/>
</dbReference>
<evidence type="ECO:0000313" key="4">
    <source>
        <dbReference type="EMBL" id="MDE1479255.1"/>
    </source>
</evidence>
<dbReference type="InterPro" id="IPR002611">
    <property type="entry name" value="IstB_ATP-bd"/>
</dbReference>
<dbReference type="RefSeq" id="WP_421692473.1">
    <property type="nucleotide sequence ID" value="NZ_JAILSO010000053.1"/>
</dbReference>
<dbReference type="Proteomes" id="UP001222434">
    <property type="component" value="Unassembled WGS sequence"/>
</dbReference>
<dbReference type="InterPro" id="IPR028350">
    <property type="entry name" value="DNAC/IstB-like"/>
</dbReference>
<dbReference type="Pfam" id="PF01695">
    <property type="entry name" value="IstB_IS21"/>
    <property type="match status" value="1"/>
</dbReference>
<dbReference type="PANTHER" id="PTHR30050:SF4">
    <property type="entry name" value="ATP-BINDING PROTEIN RV3427C IN INSERTION SEQUENCE-RELATED"/>
    <property type="match status" value="1"/>
</dbReference>
<keyword evidence="2" id="KW-0067">ATP-binding</keyword>
<accession>A0AAJ1J8V6</accession>
<dbReference type="NCBIfam" id="NF038214">
    <property type="entry name" value="IS21_help_AAA"/>
    <property type="match status" value="1"/>
</dbReference>
<evidence type="ECO:0000256" key="1">
    <source>
        <dbReference type="ARBA" id="ARBA00022741"/>
    </source>
</evidence>
<dbReference type="GO" id="GO:0005524">
    <property type="term" value="F:ATP binding"/>
    <property type="evidence" value="ECO:0007669"/>
    <property type="project" value="UniProtKB-KW"/>
</dbReference>
<dbReference type="EMBL" id="JAILSO010000053">
    <property type="protein sequence ID" value="MDE1479255.1"/>
    <property type="molecule type" value="Genomic_DNA"/>
</dbReference>
<feature type="domain" description="IstB-like ATP-binding" evidence="3">
    <location>
        <begin position="8"/>
        <end position="240"/>
    </location>
</feature>
<sequence>MNSLYEYLTELRLSGFREALRQQLSLPTSYHELSFEERLLLLVEEEMIHRGNQKGERLIRQARFRLQGELEALDYRASRGLEKAQVRSLAQAQWLKQHQNLLLTGSTGSGKTYFACALGRHYCRQGYAVYYYRVKGLLVLCYQSHGDGSYPRLLSKLSRSQLLILDDWGLESLTANQRSDLLEIVDQLYQRGSVLLISQLPIEKWHQMIGDATHADAILDRLVHGSIKVELKGESMRKQCATLTDGDQSI</sequence>
<dbReference type="PIRSF" id="PIRSF003073">
    <property type="entry name" value="DNAC_TnpB_IstB"/>
    <property type="match status" value="1"/>
</dbReference>
<evidence type="ECO:0000256" key="2">
    <source>
        <dbReference type="ARBA" id="ARBA00022840"/>
    </source>
</evidence>
<keyword evidence="1" id="KW-0547">Nucleotide-binding</keyword>